<comment type="caution">
    <text evidence="1">The sequence shown here is derived from an EMBL/GenBank/DDBJ whole genome shotgun (WGS) entry which is preliminary data.</text>
</comment>
<dbReference type="Proteomes" id="UP000765509">
    <property type="component" value="Unassembled WGS sequence"/>
</dbReference>
<organism evidence="1 2">
    <name type="scientific">Austropuccinia psidii MF-1</name>
    <dbReference type="NCBI Taxonomy" id="1389203"/>
    <lineage>
        <taxon>Eukaryota</taxon>
        <taxon>Fungi</taxon>
        <taxon>Dikarya</taxon>
        <taxon>Basidiomycota</taxon>
        <taxon>Pucciniomycotina</taxon>
        <taxon>Pucciniomycetes</taxon>
        <taxon>Pucciniales</taxon>
        <taxon>Sphaerophragmiaceae</taxon>
        <taxon>Austropuccinia</taxon>
    </lineage>
</organism>
<accession>A0A9Q3Q9G1</accession>
<sequence length="184" mass="20510">MINSYLVSIKEDDDEQLNSQSVMRLAPCNQSLNKKNYMNQLSNSMSKMFIKTSEDNSSKSPVRALCMPNGKEIKQAQLNIKLGDLQPSETLQKLHGMECHYCKTQGLHHIGHWVSTFPIIRDILKLEKAPLPMAGNEPAIHAVTGNRTSSMVDTGSQVHVSGFIDFFISKYPLDPILPLNLASP</sequence>
<protein>
    <submittedName>
        <fullName evidence="1">Uncharacterized protein</fullName>
    </submittedName>
</protein>
<proteinExistence type="predicted"/>
<dbReference type="EMBL" id="AVOT02139703">
    <property type="protein sequence ID" value="MBW0590721.1"/>
    <property type="molecule type" value="Genomic_DNA"/>
</dbReference>
<gene>
    <name evidence="1" type="ORF">O181_130436</name>
</gene>
<name>A0A9Q3Q9G1_9BASI</name>
<keyword evidence="2" id="KW-1185">Reference proteome</keyword>
<dbReference type="AlphaFoldDB" id="A0A9Q3Q9G1"/>
<evidence type="ECO:0000313" key="1">
    <source>
        <dbReference type="EMBL" id="MBW0590721.1"/>
    </source>
</evidence>
<reference evidence="1" key="1">
    <citation type="submission" date="2021-03" db="EMBL/GenBank/DDBJ databases">
        <title>Draft genome sequence of rust myrtle Austropuccinia psidii MF-1, a brazilian biotype.</title>
        <authorList>
            <person name="Quecine M.C."/>
            <person name="Pachon D.M.R."/>
            <person name="Bonatelli M.L."/>
            <person name="Correr F.H."/>
            <person name="Franceschini L.M."/>
            <person name="Leite T.F."/>
            <person name="Margarido G.R.A."/>
            <person name="Almeida C.A."/>
            <person name="Ferrarezi J.A."/>
            <person name="Labate C.A."/>
        </authorList>
    </citation>
    <scope>NUCLEOTIDE SEQUENCE</scope>
    <source>
        <strain evidence="1">MF-1</strain>
    </source>
</reference>
<evidence type="ECO:0000313" key="2">
    <source>
        <dbReference type="Proteomes" id="UP000765509"/>
    </source>
</evidence>